<protein>
    <recommendedName>
        <fullName evidence="3">Asp23/Gls24 family envelope stress response protein</fullName>
    </recommendedName>
</protein>
<proteinExistence type="predicted"/>
<evidence type="ECO:0000313" key="2">
    <source>
        <dbReference type="Proteomes" id="UP000251891"/>
    </source>
</evidence>
<dbReference type="Proteomes" id="UP000251891">
    <property type="component" value="Unassembled WGS sequence"/>
</dbReference>
<sequence length="88" mass="9366">MTTVRGTTTVTDRAIARIAAHATGGSAAMATVERGGVLAWVAVAMPYPVPIGPAADRMRQEIATRVRQMTGLPVHQVDIEVTELEPDR</sequence>
<dbReference type="AlphaFoldDB" id="A0A365H9R4"/>
<keyword evidence="2" id="KW-1185">Reference proteome</keyword>
<gene>
    <name evidence="1" type="ORF">DPM19_08625</name>
</gene>
<comment type="caution">
    <text evidence="1">The sequence shown here is derived from an EMBL/GenBank/DDBJ whole genome shotgun (WGS) entry which is preliminary data.</text>
</comment>
<organism evidence="1 2">
    <name type="scientific">Actinomadura craniellae</name>
    <dbReference type="NCBI Taxonomy" id="2231787"/>
    <lineage>
        <taxon>Bacteria</taxon>
        <taxon>Bacillati</taxon>
        <taxon>Actinomycetota</taxon>
        <taxon>Actinomycetes</taxon>
        <taxon>Streptosporangiales</taxon>
        <taxon>Thermomonosporaceae</taxon>
        <taxon>Actinomadura</taxon>
    </lineage>
</organism>
<evidence type="ECO:0000313" key="1">
    <source>
        <dbReference type="EMBL" id="RAY15821.1"/>
    </source>
</evidence>
<dbReference type="OrthoDB" id="3532062at2"/>
<name>A0A365H9R4_9ACTN</name>
<accession>A0A365H9R4</accession>
<dbReference type="EMBL" id="QLYX01000003">
    <property type="protein sequence ID" value="RAY15821.1"/>
    <property type="molecule type" value="Genomic_DNA"/>
</dbReference>
<reference evidence="1 2" key="1">
    <citation type="submission" date="2018-06" db="EMBL/GenBank/DDBJ databases">
        <title>Actinomadura craniellae sp. nov. isolated from marine sponge Craniella sp.</title>
        <authorList>
            <person name="Li L."/>
            <person name="Xu Q.H."/>
            <person name="Lin H.W."/>
            <person name="Lu Y.H."/>
        </authorList>
    </citation>
    <scope>NUCLEOTIDE SEQUENCE [LARGE SCALE GENOMIC DNA]</scope>
    <source>
        <strain evidence="1 2">LHW63021</strain>
    </source>
</reference>
<evidence type="ECO:0008006" key="3">
    <source>
        <dbReference type="Google" id="ProtNLM"/>
    </source>
</evidence>
<dbReference type="RefSeq" id="WP_111864519.1">
    <property type="nucleotide sequence ID" value="NZ_QLYX01000003.1"/>
</dbReference>